<dbReference type="Pfam" id="PF20329">
    <property type="entry name" value="DUF6624"/>
    <property type="match status" value="1"/>
</dbReference>
<dbReference type="RefSeq" id="WP_147278238.1">
    <property type="nucleotide sequence ID" value="NZ_UGTF01000002.1"/>
</dbReference>
<keyword evidence="1" id="KW-0732">Signal</keyword>
<dbReference type="SUPFAM" id="SSF48452">
    <property type="entry name" value="TPR-like"/>
    <property type="match status" value="1"/>
</dbReference>
<evidence type="ECO:0000313" key="2">
    <source>
        <dbReference type="EMBL" id="SUB89837.1"/>
    </source>
</evidence>
<dbReference type="Proteomes" id="UP000254156">
    <property type="component" value="Unassembled WGS sequence"/>
</dbReference>
<organism evidence="2 3">
    <name type="scientific">Porphyromonas macacae</name>
    <dbReference type="NCBI Taxonomy" id="28115"/>
    <lineage>
        <taxon>Bacteria</taxon>
        <taxon>Pseudomonadati</taxon>
        <taxon>Bacteroidota</taxon>
        <taxon>Bacteroidia</taxon>
        <taxon>Bacteroidales</taxon>
        <taxon>Porphyromonadaceae</taxon>
        <taxon>Porphyromonas</taxon>
    </lineage>
</organism>
<dbReference type="EMBL" id="UGTF01000002">
    <property type="protein sequence ID" value="SUB89837.1"/>
    <property type="molecule type" value="Genomic_DNA"/>
</dbReference>
<evidence type="ECO:0000256" key="1">
    <source>
        <dbReference type="SAM" id="SignalP"/>
    </source>
</evidence>
<evidence type="ECO:0000313" key="3">
    <source>
        <dbReference type="Proteomes" id="UP000254156"/>
    </source>
</evidence>
<sequence>MRKRNFILVCCCLWFVNIHAQNQGSMYNLFIRQADSLYQRGEYKESFRFFEKAFAVDQEIKPYHLYNAACVAALCGEKEQAFHYLYLRLNIETDWYNEDIGEDKDLVSIHTDPRWPVLIDSMKNRQKKEEWDLDQPLKTKLKAILKADQDVRLRYLSELKKTPKDSLAVSDLIDEMIRTDSINRLELIKIWNQKGWIGKEKVGKAVMAQWLIIQHADLEMQKKYLPLIRDAVKRGDIPTSQYAMLEDRINVREGRPQKYGTQILSDKNGIHYVAPLVDTLKVDDWRAEVGMIPMKEYVKRWKIQWPPTSK</sequence>
<accession>A0A379EAY0</accession>
<name>A0A379EAY0_9PORP</name>
<dbReference type="InterPro" id="IPR046732">
    <property type="entry name" value="DUF6624"/>
</dbReference>
<gene>
    <name evidence="2" type="ORF">NCTC11632_01966</name>
</gene>
<feature type="signal peptide" evidence="1">
    <location>
        <begin position="1"/>
        <end position="20"/>
    </location>
</feature>
<proteinExistence type="predicted"/>
<protein>
    <submittedName>
        <fullName evidence="2">Uncharacterized protein</fullName>
    </submittedName>
</protein>
<feature type="chain" id="PRO_5016780103" evidence="1">
    <location>
        <begin position="21"/>
        <end position="310"/>
    </location>
</feature>
<dbReference type="InterPro" id="IPR011990">
    <property type="entry name" value="TPR-like_helical_dom_sf"/>
</dbReference>
<reference evidence="2 3" key="1">
    <citation type="submission" date="2018-06" db="EMBL/GenBank/DDBJ databases">
        <authorList>
            <consortium name="Pathogen Informatics"/>
            <person name="Doyle S."/>
        </authorList>
    </citation>
    <scope>NUCLEOTIDE SEQUENCE [LARGE SCALE GENOMIC DNA]</scope>
    <source>
        <strain evidence="2 3">NCTC11632</strain>
    </source>
</reference>
<dbReference type="NCBIfam" id="NF047558">
    <property type="entry name" value="TPR_END_plus"/>
    <property type="match status" value="1"/>
</dbReference>
<dbReference type="AlphaFoldDB" id="A0A379EAY0"/>